<evidence type="ECO:0000313" key="2">
    <source>
        <dbReference type="EMBL" id="TEB32612.1"/>
    </source>
</evidence>
<feature type="region of interest" description="Disordered" evidence="1">
    <location>
        <begin position="197"/>
        <end position="217"/>
    </location>
</feature>
<gene>
    <name evidence="2" type="ORF">FA13DRAFT_214505</name>
</gene>
<dbReference type="AlphaFoldDB" id="A0A4Y7TGC5"/>
<evidence type="ECO:0000313" key="3">
    <source>
        <dbReference type="Proteomes" id="UP000298030"/>
    </source>
</evidence>
<protein>
    <submittedName>
        <fullName evidence="2">Uncharacterized protein</fullName>
    </submittedName>
</protein>
<organism evidence="2 3">
    <name type="scientific">Coprinellus micaceus</name>
    <name type="common">Glistening ink-cap mushroom</name>
    <name type="synonym">Coprinus micaceus</name>
    <dbReference type="NCBI Taxonomy" id="71717"/>
    <lineage>
        <taxon>Eukaryota</taxon>
        <taxon>Fungi</taxon>
        <taxon>Dikarya</taxon>
        <taxon>Basidiomycota</taxon>
        <taxon>Agaricomycotina</taxon>
        <taxon>Agaricomycetes</taxon>
        <taxon>Agaricomycetidae</taxon>
        <taxon>Agaricales</taxon>
        <taxon>Agaricineae</taxon>
        <taxon>Psathyrellaceae</taxon>
        <taxon>Coprinellus</taxon>
    </lineage>
</organism>
<evidence type="ECO:0000256" key="1">
    <source>
        <dbReference type="SAM" id="MobiDB-lite"/>
    </source>
</evidence>
<dbReference type="Proteomes" id="UP000298030">
    <property type="component" value="Unassembled WGS sequence"/>
</dbReference>
<keyword evidence="3" id="KW-1185">Reference proteome</keyword>
<sequence>MECLLESSPGETEHLLGPLRSLLRLYDKEKRSVGLYVTLESTADLITQRCYRILKNRGPEGSARFSPKHNLNVFFTSYCDALSLFIDLSLEVDVDDVQWWASKVQSICSREGRAKVYPRMFASVHRECSMLNCRPACRIWRGEILQRCKSMGWKVPGIFETLRDKYRKYDAQFDDDFPLRPYSQLELDQLVLPPLPNQGSPRSTGCRMPGAWSSELY</sequence>
<name>A0A4Y7TGC5_COPMI</name>
<dbReference type="OrthoDB" id="3127345at2759"/>
<dbReference type="EMBL" id="QPFP01000014">
    <property type="protein sequence ID" value="TEB32612.1"/>
    <property type="molecule type" value="Genomic_DNA"/>
</dbReference>
<proteinExistence type="predicted"/>
<reference evidence="2 3" key="1">
    <citation type="journal article" date="2019" name="Nat. Ecol. Evol.">
        <title>Megaphylogeny resolves global patterns of mushroom evolution.</title>
        <authorList>
            <person name="Varga T."/>
            <person name="Krizsan K."/>
            <person name="Foldi C."/>
            <person name="Dima B."/>
            <person name="Sanchez-Garcia M."/>
            <person name="Sanchez-Ramirez S."/>
            <person name="Szollosi G.J."/>
            <person name="Szarkandi J.G."/>
            <person name="Papp V."/>
            <person name="Albert L."/>
            <person name="Andreopoulos W."/>
            <person name="Angelini C."/>
            <person name="Antonin V."/>
            <person name="Barry K.W."/>
            <person name="Bougher N.L."/>
            <person name="Buchanan P."/>
            <person name="Buyck B."/>
            <person name="Bense V."/>
            <person name="Catcheside P."/>
            <person name="Chovatia M."/>
            <person name="Cooper J."/>
            <person name="Damon W."/>
            <person name="Desjardin D."/>
            <person name="Finy P."/>
            <person name="Geml J."/>
            <person name="Haridas S."/>
            <person name="Hughes K."/>
            <person name="Justo A."/>
            <person name="Karasinski D."/>
            <person name="Kautmanova I."/>
            <person name="Kiss B."/>
            <person name="Kocsube S."/>
            <person name="Kotiranta H."/>
            <person name="LaButti K.M."/>
            <person name="Lechner B.E."/>
            <person name="Liimatainen K."/>
            <person name="Lipzen A."/>
            <person name="Lukacs Z."/>
            <person name="Mihaltcheva S."/>
            <person name="Morgado L.N."/>
            <person name="Niskanen T."/>
            <person name="Noordeloos M.E."/>
            <person name="Ohm R.A."/>
            <person name="Ortiz-Santana B."/>
            <person name="Ovrebo C."/>
            <person name="Racz N."/>
            <person name="Riley R."/>
            <person name="Savchenko A."/>
            <person name="Shiryaev A."/>
            <person name="Soop K."/>
            <person name="Spirin V."/>
            <person name="Szebenyi C."/>
            <person name="Tomsovsky M."/>
            <person name="Tulloss R.E."/>
            <person name="Uehling J."/>
            <person name="Grigoriev I.V."/>
            <person name="Vagvolgyi C."/>
            <person name="Papp T."/>
            <person name="Martin F.M."/>
            <person name="Miettinen O."/>
            <person name="Hibbett D.S."/>
            <person name="Nagy L.G."/>
        </authorList>
    </citation>
    <scope>NUCLEOTIDE SEQUENCE [LARGE SCALE GENOMIC DNA]</scope>
    <source>
        <strain evidence="2 3">FP101781</strain>
    </source>
</reference>
<accession>A0A4Y7TGC5</accession>
<comment type="caution">
    <text evidence="2">The sequence shown here is derived from an EMBL/GenBank/DDBJ whole genome shotgun (WGS) entry which is preliminary data.</text>
</comment>